<sequence>MTNPPGPGFEPHFSYSFKSFVPGWQASSSGAAGAAGASSGAASAASAAAGAGGGGFPPHGPHGPHYHNYYGGRYYRPRRFGFARRFVWFGLGAMAATWWIHHKTHFDERRKLWHQEMRERQAAMANAPAFPESQPPYRYDWTSHRPAFPCSERAPAAPATAPAAAIPTEFPKPAEAPATPVAEPVVAAVPAPAPSPATEERQRRSWGWRARRREQAEREKTERDAATAAAAATPAAPVSPEDEMARIRESVERLWEERVREGREVQSRAEERAREFAREKLDRLSSTLDRLRETLAEQDAKAASEKPRDRRMV</sequence>
<feature type="compositionally biased region" description="Low complexity" evidence="2">
    <location>
        <begin position="226"/>
        <end position="236"/>
    </location>
</feature>
<dbReference type="Proteomes" id="UP001565368">
    <property type="component" value="Unassembled WGS sequence"/>
</dbReference>
<reference evidence="3 4" key="1">
    <citation type="submission" date="2023-08" db="EMBL/GenBank/DDBJ databases">
        <title>Annotated Genome Sequence of Vanrija albida AlHP1.</title>
        <authorList>
            <person name="Herzog R."/>
        </authorList>
    </citation>
    <scope>NUCLEOTIDE SEQUENCE [LARGE SCALE GENOMIC DNA]</scope>
    <source>
        <strain evidence="3 4">AlHP1</strain>
    </source>
</reference>
<protein>
    <recommendedName>
        <fullName evidence="5">Transmembrane protein</fullName>
    </recommendedName>
</protein>
<gene>
    <name evidence="3" type="ORF">Q8F55_006731</name>
</gene>
<evidence type="ECO:0000256" key="1">
    <source>
        <dbReference type="SAM" id="Coils"/>
    </source>
</evidence>
<accession>A0ABR3PXY7</accession>
<feature type="coiled-coil region" evidence="1">
    <location>
        <begin position="274"/>
        <end position="301"/>
    </location>
</feature>
<dbReference type="RefSeq" id="XP_069207254.1">
    <property type="nucleotide sequence ID" value="XM_069355183.1"/>
</dbReference>
<dbReference type="EMBL" id="JBBXJM010000005">
    <property type="protein sequence ID" value="KAL1407310.1"/>
    <property type="molecule type" value="Genomic_DNA"/>
</dbReference>
<evidence type="ECO:0000313" key="3">
    <source>
        <dbReference type="EMBL" id="KAL1407310.1"/>
    </source>
</evidence>
<name>A0ABR3PXY7_9TREE</name>
<evidence type="ECO:0000256" key="2">
    <source>
        <dbReference type="SAM" id="MobiDB-lite"/>
    </source>
</evidence>
<keyword evidence="1" id="KW-0175">Coiled coil</keyword>
<feature type="region of interest" description="Disordered" evidence="2">
    <location>
        <begin position="189"/>
        <end position="243"/>
    </location>
</feature>
<dbReference type="GeneID" id="95987774"/>
<organism evidence="3 4">
    <name type="scientific">Vanrija albida</name>
    <dbReference type="NCBI Taxonomy" id="181172"/>
    <lineage>
        <taxon>Eukaryota</taxon>
        <taxon>Fungi</taxon>
        <taxon>Dikarya</taxon>
        <taxon>Basidiomycota</taxon>
        <taxon>Agaricomycotina</taxon>
        <taxon>Tremellomycetes</taxon>
        <taxon>Trichosporonales</taxon>
        <taxon>Trichosporonaceae</taxon>
        <taxon>Vanrija</taxon>
    </lineage>
</organism>
<evidence type="ECO:0008006" key="5">
    <source>
        <dbReference type="Google" id="ProtNLM"/>
    </source>
</evidence>
<keyword evidence="4" id="KW-1185">Reference proteome</keyword>
<feature type="compositionally biased region" description="Basic and acidic residues" evidence="2">
    <location>
        <begin position="213"/>
        <end position="225"/>
    </location>
</feature>
<evidence type="ECO:0000313" key="4">
    <source>
        <dbReference type="Proteomes" id="UP001565368"/>
    </source>
</evidence>
<comment type="caution">
    <text evidence="3">The sequence shown here is derived from an EMBL/GenBank/DDBJ whole genome shotgun (WGS) entry which is preliminary data.</text>
</comment>
<proteinExistence type="predicted"/>